<evidence type="ECO:0000313" key="3">
    <source>
        <dbReference type="Proteomes" id="UP000789375"/>
    </source>
</evidence>
<organism evidence="2 3">
    <name type="scientific">Funneliformis mosseae</name>
    <name type="common">Endomycorrhizal fungus</name>
    <name type="synonym">Glomus mosseae</name>
    <dbReference type="NCBI Taxonomy" id="27381"/>
    <lineage>
        <taxon>Eukaryota</taxon>
        <taxon>Fungi</taxon>
        <taxon>Fungi incertae sedis</taxon>
        <taxon>Mucoromycota</taxon>
        <taxon>Glomeromycotina</taxon>
        <taxon>Glomeromycetes</taxon>
        <taxon>Glomerales</taxon>
        <taxon>Glomeraceae</taxon>
        <taxon>Funneliformis</taxon>
    </lineage>
</organism>
<sequence>MDAVSGQTYPTGEAIEEELAYFDDPAPQSVKKMNREAISQSGGETNE</sequence>
<feature type="compositionally biased region" description="Polar residues" evidence="1">
    <location>
        <begin position="37"/>
        <end position="47"/>
    </location>
</feature>
<accession>A0A9N9CNK2</accession>
<dbReference type="EMBL" id="CAJVPP010002689">
    <property type="protein sequence ID" value="CAG8608397.1"/>
    <property type="molecule type" value="Genomic_DNA"/>
</dbReference>
<keyword evidence="3" id="KW-1185">Reference proteome</keyword>
<evidence type="ECO:0000256" key="1">
    <source>
        <dbReference type="SAM" id="MobiDB-lite"/>
    </source>
</evidence>
<feature type="non-terminal residue" evidence="2">
    <location>
        <position position="1"/>
    </location>
</feature>
<feature type="compositionally biased region" description="Polar residues" evidence="1">
    <location>
        <begin position="1"/>
        <end position="10"/>
    </location>
</feature>
<protein>
    <submittedName>
        <fullName evidence="2">15537_t:CDS:1</fullName>
    </submittedName>
</protein>
<name>A0A9N9CNK2_FUNMO</name>
<feature type="region of interest" description="Disordered" evidence="1">
    <location>
        <begin position="1"/>
        <end position="47"/>
    </location>
</feature>
<proteinExistence type="predicted"/>
<reference evidence="2" key="1">
    <citation type="submission" date="2021-06" db="EMBL/GenBank/DDBJ databases">
        <authorList>
            <person name="Kallberg Y."/>
            <person name="Tangrot J."/>
            <person name="Rosling A."/>
        </authorList>
    </citation>
    <scope>NUCLEOTIDE SEQUENCE</scope>
    <source>
        <strain evidence="2">87-6 pot B 2015</strain>
    </source>
</reference>
<evidence type="ECO:0000313" key="2">
    <source>
        <dbReference type="EMBL" id="CAG8608397.1"/>
    </source>
</evidence>
<dbReference type="Proteomes" id="UP000789375">
    <property type="component" value="Unassembled WGS sequence"/>
</dbReference>
<dbReference type="AlphaFoldDB" id="A0A9N9CNK2"/>
<gene>
    <name evidence="2" type="ORF">FMOSSE_LOCUS9326</name>
</gene>
<comment type="caution">
    <text evidence="2">The sequence shown here is derived from an EMBL/GenBank/DDBJ whole genome shotgun (WGS) entry which is preliminary data.</text>
</comment>